<evidence type="ECO:0000313" key="2">
    <source>
        <dbReference type="Proteomes" id="UP000441797"/>
    </source>
</evidence>
<organism evidence="1 2">
    <name type="scientific">Gloeocapsopsis dulcis AAB1 = 1H9</name>
    <dbReference type="NCBI Taxonomy" id="1433147"/>
    <lineage>
        <taxon>Bacteria</taxon>
        <taxon>Bacillati</taxon>
        <taxon>Cyanobacteriota</taxon>
        <taxon>Cyanophyceae</taxon>
        <taxon>Oscillatoriophycideae</taxon>
        <taxon>Chroococcales</taxon>
        <taxon>Chroococcaceae</taxon>
        <taxon>Gloeocapsopsis</taxon>
        <taxon>Gloeocapsopsis dulcis</taxon>
    </lineage>
</organism>
<proteinExistence type="predicted"/>
<evidence type="ECO:0000313" key="1">
    <source>
        <dbReference type="EMBL" id="MUL38953.1"/>
    </source>
</evidence>
<dbReference type="EMBL" id="NAPY01000054">
    <property type="protein sequence ID" value="MUL38953.1"/>
    <property type="molecule type" value="Genomic_DNA"/>
</dbReference>
<dbReference type="RefSeq" id="WP_105221657.1">
    <property type="nucleotide sequence ID" value="NZ_CAWNSU010000107.1"/>
</dbReference>
<gene>
    <name evidence="1" type="ORF">BWI75_22255</name>
</gene>
<accession>A0A6N8G0V1</accession>
<name>A0A6N8G0V1_9CHRO</name>
<sequence length="130" mass="14935">MYTVHHISFKYTALGYICLVPSTRFSGVVLEGDIPVAVNYLTNCYHQPTRQYTTLKGLNLKDYEQDKPKFIYYHIADCEYLVADAAAITKAQKDYNSASPSYEQCLLHKVSDLDFVTELPQEIELPVFHF</sequence>
<dbReference type="Proteomes" id="UP000441797">
    <property type="component" value="Unassembled WGS sequence"/>
</dbReference>
<comment type="caution">
    <text evidence="1">The sequence shown here is derived from an EMBL/GenBank/DDBJ whole genome shotgun (WGS) entry which is preliminary data.</text>
</comment>
<reference evidence="1 2" key="1">
    <citation type="journal article" date="2019" name="Front. Microbiol.">
        <title>Genomic Features for Desiccation Tolerance and Sugar Biosynthesis in the Extremophile Gloeocapsopsis sp. UTEX B3054.</title>
        <authorList>
            <person name="Urrejola C."/>
            <person name="Alcorta J."/>
            <person name="Salas L."/>
            <person name="Vasquez M."/>
            <person name="Polz M.F."/>
            <person name="Vicuna R."/>
            <person name="Diez B."/>
        </authorList>
    </citation>
    <scope>NUCLEOTIDE SEQUENCE [LARGE SCALE GENOMIC DNA]</scope>
    <source>
        <strain evidence="1 2">1H9</strain>
    </source>
</reference>
<protein>
    <submittedName>
        <fullName evidence="1">Uncharacterized protein</fullName>
    </submittedName>
</protein>
<keyword evidence="2" id="KW-1185">Reference proteome</keyword>
<dbReference type="AlphaFoldDB" id="A0A6N8G0V1"/>